<evidence type="ECO:0000256" key="3">
    <source>
        <dbReference type="ARBA" id="ARBA00022448"/>
    </source>
</evidence>
<dbReference type="GO" id="GO:0005886">
    <property type="term" value="C:plasma membrane"/>
    <property type="evidence" value="ECO:0007669"/>
    <property type="project" value="TreeGrafter"/>
</dbReference>
<feature type="transmembrane region" description="Helical" evidence="8">
    <location>
        <begin position="386"/>
        <end position="404"/>
    </location>
</feature>
<feature type="transmembrane region" description="Helical" evidence="8">
    <location>
        <begin position="349"/>
        <end position="374"/>
    </location>
</feature>
<keyword evidence="6 8" id="KW-0472">Membrane</keyword>
<gene>
    <name evidence="10" type="ORF">TGAMA5MH_00898</name>
</gene>
<feature type="transmembrane region" description="Helical" evidence="8">
    <location>
        <begin position="411"/>
        <end position="432"/>
    </location>
</feature>
<sequence>MASTDGSTTPSLSLDEKIRNKHQDPELAVAEGQMENDQQPRGSFSKHDASQVSEQPGVSGGGGEETSEPTLQTGWKWWLICFGVYSTCLMYGLDTTIASVVQAPVVDTFKDVSQLAWIGAGFLLGSTASILPYGAMFNTFDLKWNFIAGVILFEGGSALCGGAPNMGALIVGRVIAGVGGTGTFLGSLNYMTVLTPPKVRGTYVTGAGFFWGIGCILGPIVGGSFSDSSATWRWAFYINLVIAAVTAPVYLFVLPSYKPSSNQSLMARLVKLDYLGFALSIGFWVTFALGFLSAGGIWKWSDGRTIATITMFAVLLAAYALQQTFCIFTTPETRSFPLHLLKSRTQILLYVEAAAAMAAIYIPIFYIAIYFQFVRNDSSLEAAIRLLPYVILFIVANLAVGYLLPKVNRYIILYVIAGVLLTISGSLLYVYLTPTTKPATIYGLSIIEGIGAGMTAQVGFGIATLESGPKDAAHALTLQNLGQLGAGVITLVIAGQVYRTTAIKGLTEALAPAGYTAAQIEDAAAGAQSVVFQGLTGDLKDKSIIAVTNAIQRVFILLIVAGAASLIAAVGMKRHKLFK</sequence>
<feature type="compositionally biased region" description="Polar residues" evidence="7">
    <location>
        <begin position="1"/>
        <end position="12"/>
    </location>
</feature>
<feature type="transmembrane region" description="Helical" evidence="8">
    <location>
        <begin position="170"/>
        <end position="191"/>
    </location>
</feature>
<dbReference type="GO" id="GO:0022857">
    <property type="term" value="F:transmembrane transporter activity"/>
    <property type="evidence" value="ECO:0007669"/>
    <property type="project" value="InterPro"/>
</dbReference>
<reference evidence="10 11" key="1">
    <citation type="submission" date="2017-02" db="EMBL/GenBank/DDBJ databases">
        <title>Genomes of Trichoderma spp. with biocontrol activity.</title>
        <authorList>
            <person name="Gardiner D."/>
            <person name="Kazan K."/>
            <person name="Vos C."/>
            <person name="Harvey P."/>
        </authorList>
    </citation>
    <scope>NUCLEOTIDE SEQUENCE [LARGE SCALE GENOMIC DNA]</scope>
    <source>
        <strain evidence="10 11">A5MH</strain>
    </source>
</reference>
<keyword evidence="4 8" id="KW-0812">Transmembrane</keyword>
<evidence type="ECO:0000259" key="9">
    <source>
        <dbReference type="PROSITE" id="PS50850"/>
    </source>
</evidence>
<dbReference type="InterPro" id="IPR020846">
    <property type="entry name" value="MFS_dom"/>
</dbReference>
<dbReference type="EMBL" id="MTYH01000012">
    <property type="protein sequence ID" value="PNP47846.1"/>
    <property type="molecule type" value="Genomic_DNA"/>
</dbReference>
<feature type="transmembrane region" description="Helical" evidence="8">
    <location>
        <begin position="554"/>
        <end position="572"/>
    </location>
</feature>
<evidence type="ECO:0000256" key="6">
    <source>
        <dbReference type="ARBA" id="ARBA00023136"/>
    </source>
</evidence>
<evidence type="ECO:0000313" key="11">
    <source>
        <dbReference type="Proteomes" id="UP000236546"/>
    </source>
</evidence>
<feature type="region of interest" description="Disordered" evidence="7">
    <location>
        <begin position="1"/>
        <end position="69"/>
    </location>
</feature>
<feature type="transmembrane region" description="Helical" evidence="8">
    <location>
        <begin position="203"/>
        <end position="222"/>
    </location>
</feature>
<comment type="similarity">
    <text evidence="2">Belongs to the major facilitator superfamily. TCR/Tet family.</text>
</comment>
<keyword evidence="5 8" id="KW-1133">Transmembrane helix</keyword>
<name>A0A2K0TQN9_9HYPO</name>
<evidence type="ECO:0000313" key="10">
    <source>
        <dbReference type="EMBL" id="PNP47846.1"/>
    </source>
</evidence>
<dbReference type="Proteomes" id="UP000236546">
    <property type="component" value="Unassembled WGS sequence"/>
</dbReference>
<evidence type="ECO:0000256" key="4">
    <source>
        <dbReference type="ARBA" id="ARBA00022692"/>
    </source>
</evidence>
<feature type="compositionally biased region" description="Basic and acidic residues" evidence="7">
    <location>
        <begin position="14"/>
        <end position="25"/>
    </location>
</feature>
<feature type="transmembrane region" description="Helical" evidence="8">
    <location>
        <begin position="146"/>
        <end position="164"/>
    </location>
</feature>
<evidence type="ECO:0000256" key="8">
    <source>
        <dbReference type="SAM" id="Phobius"/>
    </source>
</evidence>
<evidence type="ECO:0000256" key="7">
    <source>
        <dbReference type="SAM" id="MobiDB-lite"/>
    </source>
</evidence>
<dbReference type="Gene3D" id="1.20.1250.20">
    <property type="entry name" value="MFS general substrate transporter like domains"/>
    <property type="match status" value="2"/>
</dbReference>
<dbReference type="Pfam" id="PF07690">
    <property type="entry name" value="MFS_1"/>
    <property type="match status" value="1"/>
</dbReference>
<feature type="transmembrane region" description="Helical" evidence="8">
    <location>
        <begin position="306"/>
        <end position="328"/>
    </location>
</feature>
<feature type="domain" description="Major facilitator superfamily (MFS) profile" evidence="9">
    <location>
        <begin position="80"/>
        <end position="579"/>
    </location>
</feature>
<dbReference type="PROSITE" id="PS50850">
    <property type="entry name" value="MFS"/>
    <property type="match status" value="1"/>
</dbReference>
<protein>
    <recommendedName>
        <fullName evidence="9">Major facilitator superfamily (MFS) profile domain-containing protein</fullName>
    </recommendedName>
</protein>
<dbReference type="AlphaFoldDB" id="A0A2K0TQN9"/>
<feature type="transmembrane region" description="Helical" evidence="8">
    <location>
        <begin position="274"/>
        <end position="294"/>
    </location>
</feature>
<proteinExistence type="inferred from homology"/>
<dbReference type="InterPro" id="IPR011701">
    <property type="entry name" value="MFS"/>
</dbReference>
<evidence type="ECO:0000256" key="2">
    <source>
        <dbReference type="ARBA" id="ARBA00007520"/>
    </source>
</evidence>
<dbReference type="SUPFAM" id="SSF103473">
    <property type="entry name" value="MFS general substrate transporter"/>
    <property type="match status" value="1"/>
</dbReference>
<feature type="transmembrane region" description="Helical" evidence="8">
    <location>
        <begin position="115"/>
        <end position="134"/>
    </location>
</feature>
<dbReference type="PANTHER" id="PTHR23501:SF12">
    <property type="entry name" value="MAJOR FACILITATOR SUPERFAMILY (MFS) PROFILE DOMAIN-CONTAINING PROTEIN-RELATED"/>
    <property type="match status" value="1"/>
</dbReference>
<dbReference type="PANTHER" id="PTHR23501">
    <property type="entry name" value="MAJOR FACILITATOR SUPERFAMILY"/>
    <property type="match status" value="1"/>
</dbReference>
<dbReference type="OrthoDB" id="10021397at2759"/>
<accession>A0A2K0TQN9</accession>
<keyword evidence="3" id="KW-0813">Transport</keyword>
<dbReference type="InterPro" id="IPR036259">
    <property type="entry name" value="MFS_trans_sf"/>
</dbReference>
<evidence type="ECO:0000256" key="1">
    <source>
        <dbReference type="ARBA" id="ARBA00004141"/>
    </source>
</evidence>
<organism evidence="10 11">
    <name type="scientific">Trichoderma gamsii</name>
    <dbReference type="NCBI Taxonomy" id="398673"/>
    <lineage>
        <taxon>Eukaryota</taxon>
        <taxon>Fungi</taxon>
        <taxon>Dikarya</taxon>
        <taxon>Ascomycota</taxon>
        <taxon>Pezizomycotina</taxon>
        <taxon>Sordariomycetes</taxon>
        <taxon>Hypocreomycetidae</taxon>
        <taxon>Hypocreales</taxon>
        <taxon>Hypocreaceae</taxon>
        <taxon>Trichoderma</taxon>
    </lineage>
</organism>
<feature type="transmembrane region" description="Helical" evidence="8">
    <location>
        <begin position="234"/>
        <end position="253"/>
    </location>
</feature>
<feature type="transmembrane region" description="Helical" evidence="8">
    <location>
        <begin position="77"/>
        <end position="103"/>
    </location>
</feature>
<comment type="subcellular location">
    <subcellularLocation>
        <location evidence="1">Membrane</location>
        <topology evidence="1">Multi-pass membrane protein</topology>
    </subcellularLocation>
</comment>
<comment type="caution">
    <text evidence="10">The sequence shown here is derived from an EMBL/GenBank/DDBJ whole genome shotgun (WGS) entry which is preliminary data.</text>
</comment>
<evidence type="ECO:0000256" key="5">
    <source>
        <dbReference type="ARBA" id="ARBA00022989"/>
    </source>
</evidence>